<dbReference type="OrthoDB" id="5517693at2"/>
<evidence type="ECO:0008006" key="3">
    <source>
        <dbReference type="Google" id="ProtNLM"/>
    </source>
</evidence>
<reference evidence="2" key="1">
    <citation type="submission" date="2015-09" db="EMBL/GenBank/DDBJ databases">
        <title>Complete genome of Arthrobacter alpinus strain R3.8.</title>
        <authorList>
            <person name="See-Too W.S."/>
            <person name="Chan K.G."/>
        </authorList>
    </citation>
    <scope>NUCLEOTIDE SEQUENCE [LARGE SCALE GENOMIC DNA]</scope>
    <source>
        <strain evidence="2">R3.8</strain>
    </source>
</reference>
<keyword evidence="2" id="KW-1185">Reference proteome</keyword>
<accession>A0A0M4RR56</accession>
<name>A0A0M4RR56_9MICC</name>
<gene>
    <name evidence="1" type="ORF">AOC05_14460</name>
</gene>
<dbReference type="Proteomes" id="UP000062833">
    <property type="component" value="Chromosome"/>
</dbReference>
<dbReference type="AlphaFoldDB" id="A0A0M4RR56"/>
<dbReference type="RefSeq" id="WP_062007846.1">
    <property type="nucleotide sequence ID" value="NZ_CP012677.1"/>
</dbReference>
<dbReference type="EMBL" id="CP012677">
    <property type="protein sequence ID" value="ALE93251.1"/>
    <property type="molecule type" value="Genomic_DNA"/>
</dbReference>
<organism evidence="1 2">
    <name type="scientific">Arthrobacter alpinus</name>
    <dbReference type="NCBI Taxonomy" id="656366"/>
    <lineage>
        <taxon>Bacteria</taxon>
        <taxon>Bacillati</taxon>
        <taxon>Actinomycetota</taxon>
        <taxon>Actinomycetes</taxon>
        <taxon>Micrococcales</taxon>
        <taxon>Micrococcaceae</taxon>
        <taxon>Arthrobacter</taxon>
    </lineage>
</organism>
<evidence type="ECO:0000313" key="1">
    <source>
        <dbReference type="EMBL" id="ALE93251.1"/>
    </source>
</evidence>
<sequence length="335" mass="37429">MKPPRLILPEDMELLGRDARDLAKLKNKGKLVKVRRAVYADAVEWKAMDQPSQYGLRAAAYHIRSKLPPVFCHATAALVWGLWLVGRPEESLHCITESATGGRSHDDVTCHIGSVTEGVVQCGELLLTDKLTTTMQLIASLTFERAVAACDSSLHEPLRRKVENTFTPPGVSSGIFEPSWKNDHPQGPPLLKAELTAAAEQLTSKAARNRAVAVIEFASGLSGSAGESLSRVRMARLGFVAPELQHKFVLRDGSPAFTDFWFEEQRRVGEFDGRAKYLRADWGNGLSLENRILKEKDREDQIRAQNVGVFRWTWDEMMNLRGFERLLRQAGIPQK</sequence>
<evidence type="ECO:0000313" key="2">
    <source>
        <dbReference type="Proteomes" id="UP000062833"/>
    </source>
</evidence>
<proteinExistence type="predicted"/>
<protein>
    <recommendedName>
        <fullName evidence="3">Transcriptional regulator, AbiEi antitoxin, Type IV TA system</fullName>
    </recommendedName>
</protein>
<dbReference type="KEGG" id="aaq:AOC05_14460"/>
<dbReference type="PATRIC" id="fig|656366.3.peg.3116"/>